<dbReference type="Proteomes" id="UP000736328">
    <property type="component" value="Unassembled WGS sequence"/>
</dbReference>
<accession>A0A933IAU6</accession>
<dbReference type="Pfam" id="PF02830">
    <property type="entry name" value="V4R"/>
    <property type="match status" value="1"/>
</dbReference>
<dbReference type="AlphaFoldDB" id="A0A933IAU6"/>
<gene>
    <name evidence="2" type="ORF">HY768_09305</name>
</gene>
<organism evidence="2 3">
    <name type="scientific">candidate division TA06 bacterium</name>
    <dbReference type="NCBI Taxonomy" id="2250710"/>
    <lineage>
        <taxon>Bacteria</taxon>
        <taxon>Bacteria division TA06</taxon>
    </lineage>
</organism>
<dbReference type="Pfam" id="PF06505">
    <property type="entry name" value="XylR_N"/>
    <property type="match status" value="1"/>
</dbReference>
<name>A0A933IAU6_UNCT6</name>
<proteinExistence type="predicted"/>
<evidence type="ECO:0000313" key="2">
    <source>
        <dbReference type="EMBL" id="MBI4727396.1"/>
    </source>
</evidence>
<dbReference type="InterPro" id="IPR024096">
    <property type="entry name" value="NO_sig/Golgi_transp_ligand-bd"/>
</dbReference>
<dbReference type="SUPFAM" id="SSF111126">
    <property type="entry name" value="Ligand-binding domain in the NO signalling and Golgi transport"/>
    <property type="match status" value="1"/>
</dbReference>
<dbReference type="InterPro" id="IPR010523">
    <property type="entry name" value="XylR_N"/>
</dbReference>
<evidence type="ECO:0000259" key="1">
    <source>
        <dbReference type="SMART" id="SM00989"/>
    </source>
</evidence>
<dbReference type="EMBL" id="JACQXR010000122">
    <property type="protein sequence ID" value="MBI4727396.1"/>
    <property type="molecule type" value="Genomic_DNA"/>
</dbReference>
<sequence length="213" mass="23500">MAQTVKVPAQFESIFAEAEKNVRSFFASMVSDPTKGVITIGGERYILMRGESIFLSLRNKMIADFGAEVAASFLYDLAKTVGRSDARHFAEKLGLKDPIQRLSAGPVHFSHTGWAFVDILPESRPTPDENYLLVYNHPNTFESAACLRQGKRSDHPVCLFSAGYSAGWCSFSFGIELDAREIMCLAAGAGDCRFVMAPPQRLQMQVDKYLTGS</sequence>
<dbReference type="SMART" id="SM00989">
    <property type="entry name" value="V4R"/>
    <property type="match status" value="1"/>
</dbReference>
<protein>
    <submittedName>
        <fullName evidence="2">XylR N-terminal domain-containing protein</fullName>
    </submittedName>
</protein>
<comment type="caution">
    <text evidence="2">The sequence shown here is derived from an EMBL/GenBank/DDBJ whole genome shotgun (WGS) entry which is preliminary data.</text>
</comment>
<reference evidence="2" key="1">
    <citation type="submission" date="2020-07" db="EMBL/GenBank/DDBJ databases">
        <title>Huge and variable diversity of episymbiotic CPR bacteria and DPANN archaea in groundwater ecosystems.</title>
        <authorList>
            <person name="He C.Y."/>
            <person name="Keren R."/>
            <person name="Whittaker M."/>
            <person name="Farag I.F."/>
            <person name="Doudna J."/>
            <person name="Cate J.H.D."/>
            <person name="Banfield J.F."/>
        </authorList>
    </citation>
    <scope>NUCLEOTIDE SEQUENCE</scope>
    <source>
        <strain evidence="2">NC_groundwater_1520_Pr4_B-0.1um_53_5</strain>
    </source>
</reference>
<feature type="domain" description="4-vinyl reductase 4VR" evidence="1">
    <location>
        <begin position="136"/>
        <end position="198"/>
    </location>
</feature>
<dbReference type="InterPro" id="IPR004096">
    <property type="entry name" value="V4R"/>
</dbReference>
<evidence type="ECO:0000313" key="3">
    <source>
        <dbReference type="Proteomes" id="UP000736328"/>
    </source>
</evidence>
<dbReference type="Gene3D" id="3.30.1380.20">
    <property type="entry name" value="Trafficking protein particle complex subunit 3"/>
    <property type="match status" value="1"/>
</dbReference>